<dbReference type="Proteomes" id="UP000276133">
    <property type="component" value="Unassembled WGS sequence"/>
</dbReference>
<dbReference type="Gene3D" id="3.40.50.720">
    <property type="entry name" value="NAD(P)-binding Rossmann-like Domain"/>
    <property type="match status" value="1"/>
</dbReference>
<gene>
    <name evidence="2" type="ORF">BpHYR1_034593</name>
</gene>
<dbReference type="InterPro" id="IPR051604">
    <property type="entry name" value="Ergot_Alk_Oxidoreductase"/>
</dbReference>
<reference evidence="2 3" key="1">
    <citation type="journal article" date="2018" name="Sci. Rep.">
        <title>Genomic signatures of local adaptation to the degree of environmental predictability in rotifers.</title>
        <authorList>
            <person name="Franch-Gras L."/>
            <person name="Hahn C."/>
            <person name="Garcia-Roger E.M."/>
            <person name="Carmona M.J."/>
            <person name="Serra M."/>
            <person name="Gomez A."/>
        </authorList>
    </citation>
    <scope>NUCLEOTIDE SEQUENCE [LARGE SCALE GENOMIC DNA]</scope>
    <source>
        <strain evidence="2">HYR1</strain>
    </source>
</reference>
<dbReference type="InterPro" id="IPR036291">
    <property type="entry name" value="NAD(P)-bd_dom_sf"/>
</dbReference>
<dbReference type="EMBL" id="REGN01005923">
    <property type="protein sequence ID" value="RNA11569.1"/>
    <property type="molecule type" value="Genomic_DNA"/>
</dbReference>
<evidence type="ECO:0000313" key="3">
    <source>
        <dbReference type="Proteomes" id="UP000276133"/>
    </source>
</evidence>
<dbReference type="GO" id="GO:0003824">
    <property type="term" value="F:catalytic activity"/>
    <property type="evidence" value="ECO:0007669"/>
    <property type="project" value="UniProtKB-ARBA"/>
</dbReference>
<dbReference type="Pfam" id="PF13460">
    <property type="entry name" value="NAD_binding_10"/>
    <property type="match status" value="1"/>
</dbReference>
<evidence type="ECO:0000313" key="2">
    <source>
        <dbReference type="EMBL" id="RNA11569.1"/>
    </source>
</evidence>
<dbReference type="Gene3D" id="3.90.25.10">
    <property type="entry name" value="UDP-galactose 4-epimerase, domain 1"/>
    <property type="match status" value="1"/>
</dbReference>
<proteinExistence type="predicted"/>
<dbReference type="InterPro" id="IPR016040">
    <property type="entry name" value="NAD(P)-bd_dom"/>
</dbReference>
<organism evidence="2 3">
    <name type="scientific">Brachionus plicatilis</name>
    <name type="common">Marine rotifer</name>
    <name type="synonym">Brachionus muelleri</name>
    <dbReference type="NCBI Taxonomy" id="10195"/>
    <lineage>
        <taxon>Eukaryota</taxon>
        <taxon>Metazoa</taxon>
        <taxon>Spiralia</taxon>
        <taxon>Gnathifera</taxon>
        <taxon>Rotifera</taxon>
        <taxon>Eurotatoria</taxon>
        <taxon>Monogononta</taxon>
        <taxon>Pseudotrocha</taxon>
        <taxon>Ploima</taxon>
        <taxon>Brachionidae</taxon>
        <taxon>Brachionus</taxon>
    </lineage>
</organism>
<evidence type="ECO:0000259" key="1">
    <source>
        <dbReference type="Pfam" id="PF13460"/>
    </source>
</evidence>
<feature type="domain" description="NAD(P)-binding" evidence="1">
    <location>
        <begin position="12"/>
        <end position="200"/>
    </location>
</feature>
<dbReference type="SUPFAM" id="SSF51735">
    <property type="entry name" value="NAD(P)-binding Rossmann-fold domains"/>
    <property type="match status" value="1"/>
</dbReference>
<dbReference type="PANTHER" id="PTHR43162:SF1">
    <property type="entry name" value="PRESTALK A DIFFERENTIATION PROTEIN A"/>
    <property type="match status" value="1"/>
</dbReference>
<keyword evidence="3" id="KW-1185">Reference proteome</keyword>
<sequence>MSQKPLVSIMTASSNTGSACLHELYTKYSNNVRIRAVFRSQEKSTVFAKNYPEIEIVTGCDATKTETLSKAFYLSDYALIVTPMDRARGMKNDSDLTIAMINAAVQNNVKYIVIVTSFTVHYPEKMSLLASRDLPSENLLRKLGEEGKLKWTILRPGFFMDNILPAVQKSIESGVLKLPDYAAFYVSTKDIGKSAAACLASTDILQHNQKCYEIYGPEILTGEKMAKIVEKISSNKKIKFQPLSIEEIKAFMTKEAFQTFEYVINEKISLSHSDHVKLLTNEWTNFEDYLKENLKHD</sequence>
<name>A0A3M7QJV4_BRAPC</name>
<dbReference type="PROSITE" id="PS51257">
    <property type="entry name" value="PROKAR_LIPOPROTEIN"/>
    <property type="match status" value="1"/>
</dbReference>
<protein>
    <submittedName>
        <fullName evidence="2">NAD(P)-dependent oxidoreductase</fullName>
    </submittedName>
</protein>
<dbReference type="OrthoDB" id="10254221at2759"/>
<comment type="caution">
    <text evidence="2">The sequence shown here is derived from an EMBL/GenBank/DDBJ whole genome shotgun (WGS) entry which is preliminary data.</text>
</comment>
<accession>A0A3M7QJV4</accession>
<dbReference type="PANTHER" id="PTHR43162">
    <property type="match status" value="1"/>
</dbReference>
<dbReference type="AlphaFoldDB" id="A0A3M7QJV4"/>